<feature type="transmembrane region" description="Helical" evidence="16">
    <location>
        <begin position="562"/>
        <end position="584"/>
    </location>
</feature>
<comment type="caution">
    <text evidence="19">The sequence shown here is derived from an EMBL/GenBank/DDBJ whole genome shotgun (WGS) entry which is preliminary data.</text>
</comment>
<dbReference type="Gene3D" id="1.20.120.350">
    <property type="entry name" value="Voltage-gated potassium channels. Chain C"/>
    <property type="match status" value="4"/>
</dbReference>
<keyword evidence="2 16" id="KW-0813">Transport</keyword>
<dbReference type="InterPro" id="IPR044564">
    <property type="entry name" value="Na_chnl_inactivation_gate"/>
</dbReference>
<dbReference type="InterPro" id="IPR001696">
    <property type="entry name" value="Na_channel_asu"/>
</dbReference>
<protein>
    <recommendedName>
        <fullName evidence="16">Sodium channel protein</fullName>
    </recommendedName>
</protein>
<sequence length="1492" mass="170366">MEMILKIIGKGFCLHKFAYLRDPWNWLDFVVVILGYLTMAPSVANLSGIRTFRVLRALRTISVIEGLRTMVNAFLRSMRMLTDVLALSLFFISIFALVGMQLFVGVLRNKCVLDPDVNVTDFDEFIANESNWLYINGDPVVCGNSSTARSCPSNYICFPDVGDNPNHGYTSFDTFPWALLCTIQLVTADYWENVYEHIIASNGFWSVFYFLMVIFFGSFYILNLILAVVALSYQQELANLKNMEAGHNHLKLPPRGHKVTPYTFDSECVVLTSRKGESTFRKAGALNLKRTLCMTFRMENHARKMDKNPDRNELRLPHEISDLNSNQQSDANSVLDNQTNFPEKLGRTHPATGRRRNPVNEIRRRVIFLNTVVMATEYHGMNQRLESTLDNINLACTFVFILEMLVKVTALSLRGYIQSRWNILDGFIVVISVVEMMIVWCVPDVTHGLGFSVLRTFRLIRILKLAQSWVTMRALLSTIGASIGQLGNLTLLLVIVTYTFAVIGMQLFSESYTPEHFEDKKVPRWNFADFLHSFMIIFRVLCGEWIEPLVVTMHVTTPTAVVFYFAALIIGNFLILNLFLALLLNSFSTESLSNAETKRSVNIRERFRRVVRKYVNVMRVFRAFRVSAKTCTTKNEREHANEDGSRSVSSRACEAEDGGTGTETNIKDVISNENSITSEAIDQSGSRTQSRATCMTSSNHSQKTLRHRDDVVPDCLPKFCCRCFNWDKEHRSMMYKAVIFSRAKVLSIVEHRYFDAFILFLIFISSVSLALEDVHLDSKPDLKAFLKILNYVVTVIFALEFLSKLFGLGFLQYFRNAWNCLDFFIVVVSIVSLVGSVGDGNLTAFRSLRTLRALRPLRAIPRWQGMKVVVNSLLSAIPEIGNVSLVCLIFWLIFSVMGVQFFGGRFYKCLDDDGEVLSHTTVANKTGCLAMNYTWKNSDINFDNSLAGFLALFQVATFEGWIEIMADAADVTEVDKQPQRDKNHMAHLYFVVFVLFGSFFVLNLFVGVIIDNFNRLKKEYESGAVGLFLTESQRAWYDTLKKAAGKKPRKVAKRPKEKWRAHLFDIVNSSKFEFAIMMLIILNMVIMMVRHHRQSETVTNVLDILFLYNSIFTAIFLLEALFRLGVQRVDYFKEPWNVFDFIVVLLSIAGLVMEYLNQAFIITPSIFRVVRVFRVGRLLRFYKNARGVRRLLFALLISLPALFNIGALLFLLLFIYAIIGMSSFAYVQHSGAINDMVNFETFRNSMLLLFRLSTSAGWNDVLAPLMTQPPECDPTYDGLSNGNCGNPYFAVFYFVSFVLITSLIIINMYIAVIMENLHEAFKAEAAGITHDDLDMFYQKWEQYDPHATQYIPHHLLSDFVDSLEEPMRLPKPNKFACINLHIPIQEGDRIHCVDVIQVLVRQLLGDIEQENPDAFVFMQKKLEEAFLAAFPNRAKQRRETTTFVRNREICAALVIQKAWRAKVLKNRASDLLNDIEGKNRCPCTRGCSVVNS</sequence>
<feature type="transmembrane region" description="Helical" evidence="16">
    <location>
        <begin position="753"/>
        <end position="771"/>
    </location>
</feature>
<feature type="transmembrane region" description="Helical" evidence="16">
    <location>
        <begin position="1142"/>
        <end position="1170"/>
    </location>
</feature>
<feature type="domain" description="Ion transport" evidence="18">
    <location>
        <begin position="1071"/>
        <end position="1320"/>
    </location>
</feature>
<dbReference type="GO" id="GO:0005248">
    <property type="term" value="F:voltage-gated sodium channel activity"/>
    <property type="evidence" value="ECO:0007669"/>
    <property type="project" value="InterPro"/>
</dbReference>
<name>A0A6S7FV79_PARCT</name>
<accession>A0A6S7FV79</accession>
<evidence type="ECO:0000256" key="8">
    <source>
        <dbReference type="ARBA" id="ARBA00022989"/>
    </source>
</evidence>
<evidence type="ECO:0000313" key="20">
    <source>
        <dbReference type="Proteomes" id="UP001152795"/>
    </source>
</evidence>
<dbReference type="Proteomes" id="UP001152795">
    <property type="component" value="Unassembled WGS sequence"/>
</dbReference>
<dbReference type="Gene3D" id="1.10.238.10">
    <property type="entry name" value="EF-hand"/>
    <property type="match status" value="1"/>
</dbReference>
<evidence type="ECO:0000256" key="6">
    <source>
        <dbReference type="ARBA" id="ARBA00022737"/>
    </source>
</evidence>
<comment type="function">
    <text evidence="16">Mediates the voltage-dependent sodium ion permeability of excitable membranes. Assuming opened or closed conformations in response to the voltage difference across the membrane, the protein forms a sodium-selective channel through which Na(+) ions may pass in accordance with their electrochemical gradient.</text>
</comment>
<dbReference type="CDD" id="cd13433">
    <property type="entry name" value="Na_channel_gate"/>
    <property type="match status" value="1"/>
</dbReference>
<evidence type="ECO:0000256" key="16">
    <source>
        <dbReference type="RuleBase" id="RU361132"/>
    </source>
</evidence>
<dbReference type="FunFam" id="1.10.287.70:FF:000001">
    <property type="entry name" value="Sodium channel protein"/>
    <property type="match status" value="1"/>
</dbReference>
<evidence type="ECO:0000313" key="19">
    <source>
        <dbReference type="EMBL" id="CAB3981283.1"/>
    </source>
</evidence>
<feature type="transmembrane region" description="Helical" evidence="16">
    <location>
        <begin position="423"/>
        <end position="442"/>
    </location>
</feature>
<evidence type="ECO:0000256" key="7">
    <source>
        <dbReference type="ARBA" id="ARBA00022882"/>
    </source>
</evidence>
<organism evidence="19 20">
    <name type="scientific">Paramuricea clavata</name>
    <name type="common">Red gorgonian</name>
    <name type="synonym">Violescent sea-whip</name>
    <dbReference type="NCBI Taxonomy" id="317549"/>
    <lineage>
        <taxon>Eukaryota</taxon>
        <taxon>Metazoa</taxon>
        <taxon>Cnidaria</taxon>
        <taxon>Anthozoa</taxon>
        <taxon>Octocorallia</taxon>
        <taxon>Malacalcyonacea</taxon>
        <taxon>Plexauridae</taxon>
        <taxon>Paramuricea</taxon>
    </lineage>
</organism>
<keyword evidence="4" id="KW-1003">Cell membrane</keyword>
<evidence type="ECO:0000256" key="1">
    <source>
        <dbReference type="ARBA" id="ARBA00004651"/>
    </source>
</evidence>
<evidence type="ECO:0000256" key="10">
    <source>
        <dbReference type="ARBA" id="ARBA00023065"/>
    </source>
</evidence>
<comment type="similarity">
    <text evidence="16">Belongs to the sodium channel (TC 1.A.1.10) family.</text>
</comment>
<feature type="transmembrane region" description="Helical" evidence="16">
    <location>
        <begin position="489"/>
        <end position="509"/>
    </location>
</feature>
<keyword evidence="6" id="KW-0677">Repeat</keyword>
<feature type="domain" description="Ion transport" evidence="18">
    <location>
        <begin position="751"/>
        <end position="1019"/>
    </location>
</feature>
<keyword evidence="11 16" id="KW-0472">Membrane</keyword>
<dbReference type="PRINTS" id="PR00170">
    <property type="entry name" value="NACHANNEL"/>
</dbReference>
<evidence type="ECO:0000256" key="2">
    <source>
        <dbReference type="ARBA" id="ARBA00022448"/>
    </source>
</evidence>
<keyword evidence="5 16" id="KW-0812">Transmembrane</keyword>
<keyword evidence="15 16" id="KW-0407">Ion channel</keyword>
<feature type="domain" description="Ion transport" evidence="18">
    <location>
        <begin position="1"/>
        <end position="236"/>
    </location>
</feature>
<feature type="transmembrane region" description="Helical" evidence="16">
    <location>
        <begin position="29"/>
        <end position="49"/>
    </location>
</feature>
<gene>
    <name evidence="19" type="ORF">PACLA_8A006898</name>
</gene>
<feature type="transmembrane region" description="Helical" evidence="16">
    <location>
        <begin position="986"/>
        <end position="1010"/>
    </location>
</feature>
<evidence type="ECO:0000256" key="17">
    <source>
        <dbReference type="SAM" id="MobiDB-lite"/>
    </source>
</evidence>
<feature type="compositionally biased region" description="Basic and acidic residues" evidence="17">
    <location>
        <begin position="635"/>
        <end position="645"/>
    </location>
</feature>
<feature type="transmembrane region" description="Helical" evidence="16">
    <location>
        <begin position="818"/>
        <end position="838"/>
    </location>
</feature>
<dbReference type="OrthoDB" id="2984333at2759"/>
<feature type="transmembrane region" description="Helical" evidence="16">
    <location>
        <begin position="1288"/>
        <end position="1312"/>
    </location>
</feature>
<dbReference type="EMBL" id="CACRXK020000371">
    <property type="protein sequence ID" value="CAB3981283.1"/>
    <property type="molecule type" value="Genomic_DNA"/>
</dbReference>
<dbReference type="InterPro" id="IPR005821">
    <property type="entry name" value="Ion_trans_dom"/>
</dbReference>
<feature type="transmembrane region" description="Helical" evidence="16">
    <location>
        <begin position="207"/>
        <end position="233"/>
    </location>
</feature>
<dbReference type="SUPFAM" id="SSF81324">
    <property type="entry name" value="Voltage-gated potassium channels"/>
    <property type="match status" value="4"/>
</dbReference>
<keyword evidence="8 16" id="KW-1133">Transmembrane helix</keyword>
<evidence type="ECO:0000256" key="4">
    <source>
        <dbReference type="ARBA" id="ARBA00022475"/>
    </source>
</evidence>
<keyword evidence="20" id="KW-1185">Reference proteome</keyword>
<evidence type="ECO:0000259" key="18">
    <source>
        <dbReference type="Pfam" id="PF00520"/>
    </source>
</evidence>
<dbReference type="PANTHER" id="PTHR10037:SF62">
    <property type="entry name" value="SODIUM CHANNEL PROTEIN 60E"/>
    <property type="match status" value="1"/>
</dbReference>
<feature type="transmembrane region" description="Helical" evidence="16">
    <location>
        <begin position="1072"/>
        <end position="1089"/>
    </location>
</feature>
<feature type="transmembrane region" description="Helical" evidence="16">
    <location>
        <begin position="791"/>
        <end position="811"/>
    </location>
</feature>
<keyword evidence="10 16" id="KW-0406">Ion transport</keyword>
<evidence type="ECO:0000256" key="3">
    <source>
        <dbReference type="ARBA" id="ARBA00022461"/>
    </source>
</evidence>
<feature type="transmembrane region" description="Helical" evidence="16">
    <location>
        <begin position="1191"/>
        <end position="1219"/>
    </location>
</feature>
<feature type="compositionally biased region" description="Polar residues" evidence="17">
    <location>
        <begin position="323"/>
        <end position="341"/>
    </location>
</feature>
<keyword evidence="7 16" id="KW-0851">Voltage-gated channel</keyword>
<keyword evidence="14 16" id="KW-0739">Sodium transport</keyword>
<comment type="subcellular location">
    <subcellularLocation>
        <location evidence="1 16">Cell membrane</location>
        <topology evidence="1 16">Multi-pass membrane protein</topology>
    </subcellularLocation>
</comment>
<evidence type="ECO:0000256" key="15">
    <source>
        <dbReference type="ARBA" id="ARBA00023303"/>
    </source>
</evidence>
<dbReference type="InterPro" id="IPR043203">
    <property type="entry name" value="VGCC_Ca_Na"/>
</dbReference>
<feature type="transmembrane region" description="Helical" evidence="16">
    <location>
        <begin position="880"/>
        <end position="902"/>
    </location>
</feature>
<dbReference type="Gene3D" id="1.10.287.70">
    <property type="match status" value="4"/>
</dbReference>
<dbReference type="PANTHER" id="PTHR10037">
    <property type="entry name" value="VOLTAGE-GATED CATION CHANNEL CALCIUM AND SODIUM"/>
    <property type="match status" value="1"/>
</dbReference>
<keyword evidence="13" id="KW-0325">Glycoprotein</keyword>
<feature type="transmembrane region" description="Helical" evidence="16">
    <location>
        <begin position="84"/>
        <end position="107"/>
    </location>
</feature>
<dbReference type="InterPro" id="IPR027359">
    <property type="entry name" value="Volt_channel_dom_sf"/>
</dbReference>
<keyword evidence="3 16" id="KW-0894">Sodium channel</keyword>
<evidence type="ECO:0000256" key="13">
    <source>
        <dbReference type="ARBA" id="ARBA00023180"/>
    </source>
</evidence>
<dbReference type="GO" id="GO:0001518">
    <property type="term" value="C:voltage-gated sodium channel complex"/>
    <property type="evidence" value="ECO:0007669"/>
    <property type="project" value="UniProtKB-UniRule"/>
</dbReference>
<evidence type="ECO:0000256" key="5">
    <source>
        <dbReference type="ARBA" id="ARBA00022692"/>
    </source>
</evidence>
<reference evidence="19" key="1">
    <citation type="submission" date="2020-04" db="EMBL/GenBank/DDBJ databases">
        <authorList>
            <person name="Alioto T."/>
            <person name="Alioto T."/>
            <person name="Gomez Garrido J."/>
        </authorList>
    </citation>
    <scope>NUCLEOTIDE SEQUENCE</scope>
    <source>
        <strain evidence="19">A484AB</strain>
    </source>
</reference>
<dbReference type="Pfam" id="PF00520">
    <property type="entry name" value="Ion_trans"/>
    <property type="match status" value="4"/>
</dbReference>
<comment type="caution">
    <text evidence="16">Lacks conserved residue(s) required for the propagation of feature annotation.</text>
</comment>
<dbReference type="GO" id="GO:0086010">
    <property type="term" value="P:membrane depolarization during action potential"/>
    <property type="evidence" value="ECO:0007669"/>
    <property type="project" value="TreeGrafter"/>
</dbReference>
<feature type="domain" description="Ion transport" evidence="18">
    <location>
        <begin position="366"/>
        <end position="590"/>
    </location>
</feature>
<feature type="region of interest" description="Disordered" evidence="17">
    <location>
        <begin position="635"/>
        <end position="664"/>
    </location>
</feature>
<feature type="region of interest" description="Disordered" evidence="17">
    <location>
        <begin position="323"/>
        <end position="356"/>
    </location>
</feature>
<evidence type="ECO:0000256" key="11">
    <source>
        <dbReference type="ARBA" id="ARBA00023136"/>
    </source>
</evidence>
<evidence type="ECO:0000256" key="14">
    <source>
        <dbReference type="ARBA" id="ARBA00023201"/>
    </source>
</evidence>
<evidence type="ECO:0000256" key="12">
    <source>
        <dbReference type="ARBA" id="ARBA00023157"/>
    </source>
</evidence>
<proteinExistence type="inferred from homology"/>
<feature type="transmembrane region" description="Helical" evidence="16">
    <location>
        <begin position="1101"/>
        <end position="1122"/>
    </location>
</feature>
<dbReference type="GO" id="GO:0019228">
    <property type="term" value="P:neuronal action potential"/>
    <property type="evidence" value="ECO:0007669"/>
    <property type="project" value="TreeGrafter"/>
</dbReference>
<feature type="transmembrane region" description="Helical" evidence="16">
    <location>
        <begin position="392"/>
        <end position="417"/>
    </location>
</feature>
<keyword evidence="9 16" id="KW-0915">Sodium</keyword>
<evidence type="ECO:0000256" key="9">
    <source>
        <dbReference type="ARBA" id="ARBA00023053"/>
    </source>
</evidence>
<dbReference type="FunFam" id="1.20.120.350:FF:000009">
    <property type="entry name" value="Voltage-dependent T-type calcium channel subunit alpha"/>
    <property type="match status" value="1"/>
</dbReference>
<keyword evidence="12" id="KW-1015">Disulfide bond</keyword>